<dbReference type="EMBL" id="JAVRRT010000006">
    <property type="protein sequence ID" value="KAK5170960.1"/>
    <property type="molecule type" value="Genomic_DNA"/>
</dbReference>
<dbReference type="AlphaFoldDB" id="A0AAV9PG28"/>
<protein>
    <recommendedName>
        <fullName evidence="2">Rhodopsin domain-containing protein</fullName>
    </recommendedName>
</protein>
<evidence type="ECO:0000256" key="1">
    <source>
        <dbReference type="SAM" id="Phobius"/>
    </source>
</evidence>
<comment type="caution">
    <text evidence="3">The sequence shown here is derived from an EMBL/GenBank/DDBJ whole genome shotgun (WGS) entry which is preliminary data.</text>
</comment>
<feature type="transmembrane region" description="Helical" evidence="1">
    <location>
        <begin position="105"/>
        <end position="128"/>
    </location>
</feature>
<dbReference type="Pfam" id="PF20684">
    <property type="entry name" value="Fung_rhodopsin"/>
    <property type="match status" value="1"/>
</dbReference>
<dbReference type="PANTHER" id="PTHR39614">
    <property type="entry name" value="INTEGRAL MEMBRANE PROTEIN"/>
    <property type="match status" value="1"/>
</dbReference>
<accession>A0AAV9PG28</accession>
<reference evidence="3 4" key="1">
    <citation type="submission" date="2023-08" db="EMBL/GenBank/DDBJ databases">
        <title>Black Yeasts Isolated from many extreme environments.</title>
        <authorList>
            <person name="Coleine C."/>
            <person name="Stajich J.E."/>
            <person name="Selbmann L."/>
        </authorList>
    </citation>
    <scope>NUCLEOTIDE SEQUENCE [LARGE SCALE GENOMIC DNA]</scope>
    <source>
        <strain evidence="3 4">CCFEE 5935</strain>
    </source>
</reference>
<feature type="domain" description="Rhodopsin" evidence="2">
    <location>
        <begin position="48"/>
        <end position="283"/>
    </location>
</feature>
<organism evidence="3 4">
    <name type="scientific">Saxophila tyrrhenica</name>
    <dbReference type="NCBI Taxonomy" id="1690608"/>
    <lineage>
        <taxon>Eukaryota</taxon>
        <taxon>Fungi</taxon>
        <taxon>Dikarya</taxon>
        <taxon>Ascomycota</taxon>
        <taxon>Pezizomycotina</taxon>
        <taxon>Dothideomycetes</taxon>
        <taxon>Dothideomycetidae</taxon>
        <taxon>Mycosphaerellales</taxon>
        <taxon>Extremaceae</taxon>
        <taxon>Saxophila</taxon>
    </lineage>
</organism>
<name>A0AAV9PG28_9PEZI</name>
<feature type="transmembrane region" description="Helical" evidence="1">
    <location>
        <begin position="140"/>
        <end position="163"/>
    </location>
</feature>
<dbReference type="PANTHER" id="PTHR39614:SF2">
    <property type="entry name" value="INTEGRAL MEMBRANE PROTEIN"/>
    <property type="match status" value="1"/>
</dbReference>
<gene>
    <name evidence="3" type="ORF">LTR77_004104</name>
</gene>
<proteinExistence type="predicted"/>
<keyword evidence="1" id="KW-1133">Transmembrane helix</keyword>
<dbReference type="InterPro" id="IPR049326">
    <property type="entry name" value="Rhodopsin_dom_fungi"/>
</dbReference>
<evidence type="ECO:0000313" key="4">
    <source>
        <dbReference type="Proteomes" id="UP001337655"/>
    </source>
</evidence>
<feature type="transmembrane region" description="Helical" evidence="1">
    <location>
        <begin position="28"/>
        <end position="51"/>
    </location>
</feature>
<dbReference type="RefSeq" id="XP_064659988.1">
    <property type="nucleotide sequence ID" value="XM_064801358.1"/>
</dbReference>
<keyword evidence="1" id="KW-0472">Membrane</keyword>
<keyword evidence="1" id="KW-0812">Transmembrane</keyword>
<dbReference type="GeneID" id="89925450"/>
<evidence type="ECO:0000259" key="2">
    <source>
        <dbReference type="Pfam" id="PF20684"/>
    </source>
</evidence>
<sequence length="375" mass="40911">MSAVPLQTAVPPGQHAPFATVSEKDRTAWILVATAMGIAFTTLSLLTRLTIRAFINRGWGWDDLMTVVATVLTWIQSILILAATTNGLGKSITLIPPLLQSRIEQLYYASSLFYVSALELSRISTVLFLRRLLAPNSPQLRYSTALLVLVPTSGFAFFLAAALQCNLSQPWAILNGQCSAPGWFLKWQVHGAFSMLFEVAIFVCPTWLVWQLQAGKELKAEVISSFAPRLITLVFTALRLTSFKASSFKRDTTLSLAPYICYTQAELAFALMAATIPTARKLMLSFITYYNGRGYSDSVSGGGIWDGSETIKSQTTRTSNGGSYQMDFLRSAANRKRAVAYAGADELGSGIGKGGSEEMIIRKETIVEIAVDEPG</sequence>
<feature type="transmembrane region" description="Helical" evidence="1">
    <location>
        <begin position="256"/>
        <end position="276"/>
    </location>
</feature>
<keyword evidence="4" id="KW-1185">Reference proteome</keyword>
<evidence type="ECO:0000313" key="3">
    <source>
        <dbReference type="EMBL" id="KAK5170960.1"/>
    </source>
</evidence>
<feature type="transmembrane region" description="Helical" evidence="1">
    <location>
        <begin position="191"/>
        <end position="210"/>
    </location>
</feature>
<feature type="transmembrane region" description="Helical" evidence="1">
    <location>
        <begin position="63"/>
        <end position="85"/>
    </location>
</feature>
<dbReference type="Proteomes" id="UP001337655">
    <property type="component" value="Unassembled WGS sequence"/>
</dbReference>